<dbReference type="RefSeq" id="WP_067656123.1">
    <property type="nucleotide sequence ID" value="NZ_FQXG01000003.1"/>
</dbReference>
<dbReference type="STRING" id="299255.SAMN02745129_2226"/>
<dbReference type="Proteomes" id="UP000184268">
    <property type="component" value="Unassembled WGS sequence"/>
</dbReference>
<sequence length="256" mass="28649">MKKVTLSGLSLEQLKQNTAAASEVLAGNPVGKDRLIKQFLTRQLDLDNEHQLTTVFEHSPARLQVPQEGPSHFFVSNADVFNTAPTLRAALEGAIELGRYDRVACPNLKESDLPPVKVRLRIYRVAGASRNYALDDDFRPVDVDKDYLGVETISVPAAFFDKGCWLIQGVEDLGDVTSIEVHGGHSTNGVTEIRCRLEVEPYDIWDFMADRQERSGRQGEPVEDLSGLTPKQYLGWVRLWAQTKMPGFRAEKIVVR</sequence>
<keyword evidence="2" id="KW-1185">Reference proteome</keyword>
<dbReference type="EMBL" id="FQXG01000003">
    <property type="protein sequence ID" value="SHH52583.1"/>
    <property type="molecule type" value="Genomic_DNA"/>
</dbReference>
<protein>
    <submittedName>
        <fullName evidence="1">Uncharacterized protein</fullName>
    </submittedName>
</protein>
<reference evidence="2" key="1">
    <citation type="submission" date="2016-11" db="EMBL/GenBank/DDBJ databases">
        <authorList>
            <person name="Varghese N."/>
            <person name="Submissions S."/>
        </authorList>
    </citation>
    <scope>NUCLEOTIDE SEQUENCE [LARGE SCALE GENOMIC DNA]</scope>
    <source>
        <strain evidence="2">DSM 16917</strain>
    </source>
</reference>
<name>A0A1M5TQC0_9GAMM</name>
<accession>A0A1M5TQC0</accession>
<gene>
    <name evidence="1" type="ORF">SAMN02745129_2226</name>
</gene>
<evidence type="ECO:0000313" key="2">
    <source>
        <dbReference type="Proteomes" id="UP000184268"/>
    </source>
</evidence>
<evidence type="ECO:0000313" key="1">
    <source>
        <dbReference type="EMBL" id="SHH52583.1"/>
    </source>
</evidence>
<dbReference type="AlphaFoldDB" id="A0A1M5TQC0"/>
<organism evidence="1 2">
    <name type="scientific">Ferrimonas marina</name>
    <dbReference type="NCBI Taxonomy" id="299255"/>
    <lineage>
        <taxon>Bacteria</taxon>
        <taxon>Pseudomonadati</taxon>
        <taxon>Pseudomonadota</taxon>
        <taxon>Gammaproteobacteria</taxon>
        <taxon>Alteromonadales</taxon>
        <taxon>Ferrimonadaceae</taxon>
        <taxon>Ferrimonas</taxon>
    </lineage>
</organism>
<proteinExistence type="predicted"/>